<accession>A0A0E9UQD9</accession>
<evidence type="ECO:0000313" key="1">
    <source>
        <dbReference type="EMBL" id="JAH67961.1"/>
    </source>
</evidence>
<protein>
    <submittedName>
        <fullName evidence="1">Uncharacterized protein</fullName>
    </submittedName>
</protein>
<proteinExistence type="predicted"/>
<reference evidence="1" key="1">
    <citation type="submission" date="2014-11" db="EMBL/GenBank/DDBJ databases">
        <authorList>
            <person name="Amaro Gonzalez C."/>
        </authorList>
    </citation>
    <scope>NUCLEOTIDE SEQUENCE</scope>
</reference>
<dbReference type="AlphaFoldDB" id="A0A0E9UQD9"/>
<dbReference type="EMBL" id="GBXM01040616">
    <property type="protein sequence ID" value="JAH67961.1"/>
    <property type="molecule type" value="Transcribed_RNA"/>
</dbReference>
<reference evidence="1" key="2">
    <citation type="journal article" date="2015" name="Fish Shellfish Immunol.">
        <title>Early steps in the European eel (Anguilla anguilla)-Vibrio vulnificus interaction in the gills: Role of the RtxA13 toxin.</title>
        <authorList>
            <person name="Callol A."/>
            <person name="Pajuelo D."/>
            <person name="Ebbesson L."/>
            <person name="Teles M."/>
            <person name="MacKenzie S."/>
            <person name="Amaro C."/>
        </authorList>
    </citation>
    <scope>NUCLEOTIDE SEQUENCE</scope>
</reference>
<organism evidence="1">
    <name type="scientific">Anguilla anguilla</name>
    <name type="common">European freshwater eel</name>
    <name type="synonym">Muraena anguilla</name>
    <dbReference type="NCBI Taxonomy" id="7936"/>
    <lineage>
        <taxon>Eukaryota</taxon>
        <taxon>Metazoa</taxon>
        <taxon>Chordata</taxon>
        <taxon>Craniata</taxon>
        <taxon>Vertebrata</taxon>
        <taxon>Euteleostomi</taxon>
        <taxon>Actinopterygii</taxon>
        <taxon>Neopterygii</taxon>
        <taxon>Teleostei</taxon>
        <taxon>Anguilliformes</taxon>
        <taxon>Anguillidae</taxon>
        <taxon>Anguilla</taxon>
    </lineage>
</organism>
<name>A0A0E9UQD9_ANGAN</name>
<sequence>MSMSLASIDKSSVTHISLPLKMTRNATKYVTVAAVTS</sequence>